<feature type="binding site" evidence="7">
    <location>
        <position position="63"/>
    </location>
    <ligand>
        <name>Ni(2+)</name>
        <dbReference type="ChEBI" id="CHEBI:49786"/>
    </ligand>
</feature>
<feature type="binding site" evidence="7">
    <location>
        <position position="476"/>
    </location>
    <ligand>
        <name>Ni(2+)</name>
        <dbReference type="ChEBI" id="CHEBI:49786"/>
    </ligand>
</feature>
<proteinExistence type="inferred from homology"/>
<feature type="binding site" evidence="7">
    <location>
        <position position="482"/>
    </location>
    <ligand>
        <name>Mg(2+)</name>
        <dbReference type="ChEBI" id="CHEBI:18420"/>
    </ligand>
</feature>
<dbReference type="InterPro" id="IPR001501">
    <property type="entry name" value="Ni-dep_hyd_lsu"/>
</dbReference>
<keyword evidence="6" id="KW-0560">Oxidoreductase</keyword>
<dbReference type="PANTHER" id="PTHR42958:SF4">
    <property type="entry name" value="HYDROGENASE EXPRESSION_FORMATION PROTEIN HUPK"/>
    <property type="match status" value="1"/>
</dbReference>
<evidence type="ECO:0000256" key="2">
    <source>
        <dbReference type="ARBA" id="ARBA00004196"/>
    </source>
</evidence>
<keyword evidence="4 7" id="KW-0533">Nickel</keyword>
<gene>
    <name evidence="8" type="ORF">DK847_11690</name>
</gene>
<feature type="binding site" evidence="7">
    <location>
        <position position="41"/>
    </location>
    <ligand>
        <name>Mg(2+)</name>
        <dbReference type="ChEBI" id="CHEBI:18420"/>
    </ligand>
</feature>
<feature type="binding site" evidence="7">
    <location>
        <position position="60"/>
    </location>
    <ligand>
        <name>Ni(2+)</name>
        <dbReference type="ChEBI" id="CHEBI:49786"/>
    </ligand>
</feature>
<evidence type="ECO:0000313" key="8">
    <source>
        <dbReference type="EMBL" id="PZF76469.1"/>
    </source>
</evidence>
<dbReference type="GO" id="GO:0008901">
    <property type="term" value="F:ferredoxin hydrogenase activity"/>
    <property type="evidence" value="ECO:0007669"/>
    <property type="project" value="InterPro"/>
</dbReference>
<comment type="subcellular location">
    <subcellularLocation>
        <location evidence="2">Cell envelope</location>
    </subcellularLocation>
</comment>
<evidence type="ECO:0000256" key="4">
    <source>
        <dbReference type="ARBA" id="ARBA00022596"/>
    </source>
</evidence>
<feature type="binding site" evidence="7">
    <location>
        <position position="479"/>
    </location>
    <ligand>
        <name>Fe cation</name>
        <dbReference type="ChEBI" id="CHEBI:24875"/>
    </ligand>
</feature>
<dbReference type="Gene3D" id="1.10.645.10">
    <property type="entry name" value="Cytochrome-c3 Hydrogenase, chain B"/>
    <property type="match status" value="1"/>
</dbReference>
<keyword evidence="9" id="KW-1185">Reference proteome</keyword>
<dbReference type="AlphaFoldDB" id="A0A2W2BJU5"/>
<reference evidence="9" key="1">
    <citation type="submission" date="2018-06" db="EMBL/GenBank/DDBJ databases">
        <title>Aestuariibacter litoralis strain KCTC 52945T.</title>
        <authorList>
            <person name="Li X."/>
            <person name="Salam N."/>
            <person name="Li J.-L."/>
            <person name="Chen Y.-M."/>
            <person name="Yang Z.-W."/>
            <person name="Zhang L.-Y."/>
            <person name="Han M.-X."/>
            <person name="Xiao M."/>
            <person name="Li W.-J."/>
        </authorList>
    </citation>
    <scope>NUCLEOTIDE SEQUENCE [LARGE SCALE GENOMIC DNA]</scope>
    <source>
        <strain evidence="9">KCTC 52945</strain>
    </source>
</reference>
<comment type="similarity">
    <text evidence="3">Belongs to the [NiFe]/[NiFeSe] hydrogenase large subunit family.</text>
</comment>
<dbReference type="InterPro" id="IPR029014">
    <property type="entry name" value="NiFe-Hase_large"/>
</dbReference>
<dbReference type="Proteomes" id="UP000248795">
    <property type="component" value="Unassembled WGS sequence"/>
</dbReference>
<feature type="binding site" evidence="7">
    <location>
        <position position="63"/>
    </location>
    <ligand>
        <name>Fe cation</name>
        <dbReference type="ChEBI" id="CHEBI:24875"/>
    </ligand>
</feature>
<feature type="binding site" evidence="7">
    <location>
        <position position="427"/>
    </location>
    <ligand>
        <name>Mg(2+)</name>
        <dbReference type="ChEBI" id="CHEBI:18420"/>
    </ligand>
</feature>
<sequence>MTRRIIGPFNRVEGDLEVKVEIADGAVREAWVTSPLYRGFEHILRGKPPRDALVYAPRICGICSVSQSVAAARAIAAAQELTPVPNGLFATDLMLAAENVADHLTHFYMFFMPDVCREVYASEPWHAAAVERFRAVKGEAVPPFLAARAGFLHLMGILAGKWPHTLAIQPGGSTRPVEVQEQVRLSLILAGFRQFLERQVFGGTLEAFAALSSPDDLDAWHAADPGRGDLRRFLTIARSLEFEGLGRAADRFMSYGSFGPEDRRLFAPGTLVAGRRGAVEPAQITEDVSHGWMGVDTVARHPFDGMTVPDADNPAGYSWCKAPRLDGATMEVGALARQAIDGQPLAFGLVASGGGNVLSRIVARFIEVARLVPAMESWARALDPREPFCDTRAIADECEGMGLAEAARGSLGHWVKIRKGYIHNYQIIAPTTWNFSPRDRGGAPGPLEQALAGAPVRPGETDPVAVQHIVRSFDPCMVCTVH</sequence>
<dbReference type="Pfam" id="PF00374">
    <property type="entry name" value="NiFeSe_Hases"/>
    <property type="match status" value="2"/>
</dbReference>
<evidence type="ECO:0000256" key="7">
    <source>
        <dbReference type="PIRSR" id="PIRSR601501-1"/>
    </source>
</evidence>
<keyword evidence="7" id="KW-0408">Iron</keyword>
<evidence type="ECO:0000313" key="9">
    <source>
        <dbReference type="Proteomes" id="UP000248795"/>
    </source>
</evidence>
<dbReference type="RefSeq" id="WP_111198705.1">
    <property type="nucleotide sequence ID" value="NZ_QKVK01000005.1"/>
</dbReference>
<dbReference type="EMBL" id="QKVK01000005">
    <property type="protein sequence ID" value="PZF76469.1"/>
    <property type="molecule type" value="Genomic_DNA"/>
</dbReference>
<comment type="caution">
    <text evidence="8">The sequence shown here is derived from an EMBL/GenBank/DDBJ whole genome shotgun (WGS) entry which is preliminary data.</text>
</comment>
<comment type="cofactor">
    <cofactor evidence="7">
        <name>Fe cation</name>
        <dbReference type="ChEBI" id="CHEBI:24875"/>
    </cofactor>
</comment>
<dbReference type="SUPFAM" id="SSF56762">
    <property type="entry name" value="HydB/Nqo4-like"/>
    <property type="match status" value="1"/>
</dbReference>
<name>A0A2W2BJU5_9HYPH</name>
<evidence type="ECO:0000256" key="1">
    <source>
        <dbReference type="ARBA" id="ARBA00001967"/>
    </source>
</evidence>
<dbReference type="PANTHER" id="PTHR42958">
    <property type="entry name" value="HYDROGENASE-2 LARGE CHAIN"/>
    <property type="match status" value="1"/>
</dbReference>
<dbReference type="InterPro" id="IPR018194">
    <property type="entry name" value="Ni-dep_hyd_lsu_Ni_BS"/>
</dbReference>
<evidence type="ECO:0000256" key="5">
    <source>
        <dbReference type="ARBA" id="ARBA00022723"/>
    </source>
</evidence>
<dbReference type="GO" id="GO:0030313">
    <property type="term" value="C:cell envelope"/>
    <property type="evidence" value="ECO:0007669"/>
    <property type="project" value="UniProtKB-SubCell"/>
</dbReference>
<keyword evidence="7" id="KW-0460">Magnesium</keyword>
<evidence type="ECO:0000256" key="3">
    <source>
        <dbReference type="ARBA" id="ARBA00009292"/>
    </source>
</evidence>
<organism evidence="8 9">
    <name type="scientific">Aestuariivirga litoralis</name>
    <dbReference type="NCBI Taxonomy" id="2650924"/>
    <lineage>
        <taxon>Bacteria</taxon>
        <taxon>Pseudomonadati</taxon>
        <taxon>Pseudomonadota</taxon>
        <taxon>Alphaproteobacteria</taxon>
        <taxon>Hyphomicrobiales</taxon>
        <taxon>Aestuariivirgaceae</taxon>
        <taxon>Aestuariivirga</taxon>
    </lineage>
</organism>
<protein>
    <submittedName>
        <fullName evidence="8">HupV protein</fullName>
    </submittedName>
</protein>
<dbReference type="PROSITE" id="PS00507">
    <property type="entry name" value="NI_HGENASE_L_1"/>
    <property type="match status" value="1"/>
</dbReference>
<keyword evidence="5 7" id="KW-0479">Metal-binding</keyword>
<comment type="cofactor">
    <cofactor evidence="1 7">
        <name>Ni(2+)</name>
        <dbReference type="ChEBI" id="CHEBI:49786"/>
    </cofactor>
</comment>
<accession>A0A2W2BJU5</accession>
<dbReference type="InterPro" id="IPR050867">
    <property type="entry name" value="NiFe/NiFeSe_hydrgnase_LSU"/>
</dbReference>
<dbReference type="GO" id="GO:0016151">
    <property type="term" value="F:nickel cation binding"/>
    <property type="evidence" value="ECO:0007669"/>
    <property type="project" value="InterPro"/>
</dbReference>
<evidence type="ECO:0000256" key="6">
    <source>
        <dbReference type="ARBA" id="ARBA00023002"/>
    </source>
</evidence>